<proteinExistence type="predicted"/>
<reference evidence="2" key="1">
    <citation type="journal article" date="2022" name="Nat. Commun.">
        <title>Chromosome evolution and the genetic basis of agronomically important traits in greater yam.</title>
        <authorList>
            <person name="Bredeson J.V."/>
            <person name="Lyons J.B."/>
            <person name="Oniyinde I.O."/>
            <person name="Okereke N.R."/>
            <person name="Kolade O."/>
            <person name="Nnabue I."/>
            <person name="Nwadili C.O."/>
            <person name="Hribova E."/>
            <person name="Parker M."/>
            <person name="Nwogha J."/>
            <person name="Shu S."/>
            <person name="Carlson J."/>
            <person name="Kariba R."/>
            <person name="Muthemba S."/>
            <person name="Knop K."/>
            <person name="Barton G.J."/>
            <person name="Sherwood A.V."/>
            <person name="Lopez-Montes A."/>
            <person name="Asiedu R."/>
            <person name="Jamnadass R."/>
            <person name="Muchugi A."/>
            <person name="Goodstein D."/>
            <person name="Egesi C.N."/>
            <person name="Featherston J."/>
            <person name="Asfaw A."/>
            <person name="Simpson G.G."/>
            <person name="Dolezel J."/>
            <person name="Hendre P.S."/>
            <person name="Van Deynze A."/>
            <person name="Kumar P.L."/>
            <person name="Obidiegwu J.E."/>
            <person name="Bhattacharjee R."/>
            <person name="Rokhsar D.S."/>
        </authorList>
    </citation>
    <scope>NUCLEOTIDE SEQUENCE [LARGE SCALE GENOMIC DNA]</scope>
    <source>
        <strain evidence="2">cv. TDa95/00328</strain>
    </source>
</reference>
<comment type="caution">
    <text evidence="1">The sequence shown here is derived from an EMBL/GenBank/DDBJ whole genome shotgun (WGS) entry which is preliminary data.</text>
</comment>
<sequence length="162" mass="17051">MWNLKLLLVCLSILVSDIVAGLFLGLMDSKQDSNYFVCFESSACSPEKAGPAYKLGIASAVLMGLTLVVSDSLSKRTKGCTVSHSTRSSPNMKVAAVVYWFSWAIALIAIVFLGIGANNDYPGSHIPCSFSKCHFLTVGGVLCFVDGVACVISQVSSASANA</sequence>
<name>A0ACB7VNM9_DIOAL</name>
<evidence type="ECO:0000313" key="2">
    <source>
        <dbReference type="Proteomes" id="UP000827976"/>
    </source>
</evidence>
<dbReference type="EMBL" id="CM037018">
    <property type="protein sequence ID" value="KAH7675728.1"/>
    <property type="molecule type" value="Genomic_DNA"/>
</dbReference>
<evidence type="ECO:0000313" key="1">
    <source>
        <dbReference type="EMBL" id="KAH7675728.1"/>
    </source>
</evidence>
<protein>
    <submittedName>
        <fullName evidence="1">Modifying wall lignin-1/2 protein</fullName>
    </submittedName>
</protein>
<keyword evidence="2" id="KW-1185">Reference proteome</keyword>
<organism evidence="1 2">
    <name type="scientific">Dioscorea alata</name>
    <name type="common">Purple yam</name>
    <dbReference type="NCBI Taxonomy" id="55571"/>
    <lineage>
        <taxon>Eukaryota</taxon>
        <taxon>Viridiplantae</taxon>
        <taxon>Streptophyta</taxon>
        <taxon>Embryophyta</taxon>
        <taxon>Tracheophyta</taxon>
        <taxon>Spermatophyta</taxon>
        <taxon>Magnoliopsida</taxon>
        <taxon>Liliopsida</taxon>
        <taxon>Dioscoreales</taxon>
        <taxon>Dioscoreaceae</taxon>
        <taxon>Dioscorea</taxon>
    </lineage>
</organism>
<accession>A0ACB7VNM9</accession>
<dbReference type="Proteomes" id="UP000827976">
    <property type="component" value="Chromosome 8"/>
</dbReference>
<gene>
    <name evidence="1" type="ORF">IHE45_08G156000</name>
</gene>